<dbReference type="GO" id="GO:0006310">
    <property type="term" value="P:DNA recombination"/>
    <property type="evidence" value="ECO:0007669"/>
    <property type="project" value="UniProtKB-KW"/>
</dbReference>
<dbReference type="Proteomes" id="UP000579647">
    <property type="component" value="Unassembled WGS sequence"/>
</dbReference>
<dbReference type="InterPro" id="IPR010095">
    <property type="entry name" value="Cas12f1-like_TNB"/>
</dbReference>
<keyword evidence="6" id="KW-0238">DNA-binding</keyword>
<dbReference type="InterPro" id="IPR051399">
    <property type="entry name" value="RNA-guided_DNA_endo/Transpos"/>
</dbReference>
<feature type="domain" description="Transposase putative helix-turn-helix" evidence="11">
    <location>
        <begin position="1"/>
        <end position="38"/>
    </location>
</feature>
<keyword evidence="5" id="KW-0862">Zinc</keyword>
<feature type="domain" description="Cas12f1-like TNB" evidence="10">
    <location>
        <begin position="313"/>
        <end position="378"/>
    </location>
</feature>
<dbReference type="InterPro" id="IPR021027">
    <property type="entry name" value="Transposase_put_HTH"/>
</dbReference>
<feature type="region of interest" description="Disordered" evidence="8">
    <location>
        <begin position="107"/>
        <end position="133"/>
    </location>
</feature>
<evidence type="ECO:0000259" key="9">
    <source>
        <dbReference type="Pfam" id="PF01385"/>
    </source>
</evidence>
<proteinExistence type="inferred from homology"/>
<protein>
    <submittedName>
        <fullName evidence="12">Putative transposase</fullName>
    </submittedName>
</protein>
<comment type="similarity">
    <text evidence="2">In the N-terminal section; belongs to the transposase 2 family.</text>
</comment>
<dbReference type="Pfam" id="PF01385">
    <property type="entry name" value="OrfB_IS605"/>
    <property type="match status" value="1"/>
</dbReference>
<dbReference type="RefSeq" id="WP_184367835.1">
    <property type="nucleotide sequence ID" value="NZ_BAAAKM010000012.1"/>
</dbReference>
<dbReference type="EMBL" id="JACHDO010000001">
    <property type="protein sequence ID" value="MBB5494405.1"/>
    <property type="molecule type" value="Genomic_DNA"/>
</dbReference>
<dbReference type="PANTHER" id="PTHR30405:SF25">
    <property type="entry name" value="RNA-GUIDED DNA ENDONUCLEASE INSQ-RELATED"/>
    <property type="match status" value="1"/>
</dbReference>
<dbReference type="AlphaFoldDB" id="A0A840WR97"/>
<keyword evidence="7" id="KW-0233">DNA recombination</keyword>
<keyword evidence="4" id="KW-0479">Metal-binding</keyword>
<dbReference type="Pfam" id="PF07282">
    <property type="entry name" value="Cas12f1-like_TNB"/>
    <property type="match status" value="1"/>
</dbReference>
<evidence type="ECO:0000256" key="3">
    <source>
        <dbReference type="ARBA" id="ARBA00022578"/>
    </source>
</evidence>
<evidence type="ECO:0000256" key="6">
    <source>
        <dbReference type="ARBA" id="ARBA00023125"/>
    </source>
</evidence>
<evidence type="ECO:0000313" key="12">
    <source>
        <dbReference type="EMBL" id="MBB5494405.1"/>
    </source>
</evidence>
<dbReference type="NCBIfam" id="TIGR01766">
    <property type="entry name" value="IS200/IS605 family accessory protein TnpB-like domain"/>
    <property type="match status" value="1"/>
</dbReference>
<gene>
    <name evidence="12" type="ORF">HNR07_005542</name>
</gene>
<evidence type="ECO:0000256" key="2">
    <source>
        <dbReference type="ARBA" id="ARBA00011044"/>
    </source>
</evidence>
<accession>A0A840WR97</accession>
<evidence type="ECO:0000256" key="4">
    <source>
        <dbReference type="ARBA" id="ARBA00022723"/>
    </source>
</evidence>
<sequence>MQLRYTYRFYPDRGQRAALARLFGCVRVVFNDALARQKPLKASNKLLGSPKKRVAEGPYQRVPKNPDLSRELITRAKQTPEREWLGQVSAVPLQQVLRDLDKAWAAHEDSKTGKRQGPKVGAPRFKSRRDRTQSARFTANARWKITDAGKLSLPRIGEVKVNWSRELPSAPSSVTVIKDAADRYFASFVVETNASEVLPETTPEVGIDLGLSHFAVLSDGTKVANPRFLRRAERKLKKAQRALSRKTKGSNNRNKARLKVARVHMRVADARKDFHHQLSTTIIRENQAVYVEDLCVKGLGRSRLAKSVHDAGWSAFVHMLEYKATRYGRFFAKVDRFLASSQTCSQCWAVDGPKPLHVRQWTCTACETLHDRDVNASRIVLAAGRADRENACGGTVRPAA</sequence>
<comment type="similarity">
    <text evidence="1">In the C-terminal section; belongs to the transposase 35 family.</text>
</comment>
<dbReference type="Pfam" id="PF12323">
    <property type="entry name" value="HTH_OrfB_IS605"/>
    <property type="match status" value="1"/>
</dbReference>
<keyword evidence="13" id="KW-1185">Reference proteome</keyword>
<evidence type="ECO:0000256" key="7">
    <source>
        <dbReference type="ARBA" id="ARBA00023172"/>
    </source>
</evidence>
<reference evidence="12 13" key="1">
    <citation type="submission" date="2020-08" db="EMBL/GenBank/DDBJ databases">
        <title>Sequencing the genomes of 1000 actinobacteria strains.</title>
        <authorList>
            <person name="Klenk H.-P."/>
        </authorList>
    </citation>
    <scope>NUCLEOTIDE SEQUENCE [LARGE SCALE GENOMIC DNA]</scope>
    <source>
        <strain evidence="12 13">DSM 44598</strain>
    </source>
</reference>
<evidence type="ECO:0000259" key="10">
    <source>
        <dbReference type="Pfam" id="PF07282"/>
    </source>
</evidence>
<dbReference type="InterPro" id="IPR001959">
    <property type="entry name" value="Transposase"/>
</dbReference>
<evidence type="ECO:0000256" key="5">
    <source>
        <dbReference type="ARBA" id="ARBA00022833"/>
    </source>
</evidence>
<evidence type="ECO:0000256" key="8">
    <source>
        <dbReference type="SAM" id="MobiDB-lite"/>
    </source>
</evidence>
<name>A0A840WR97_9ACTN</name>
<dbReference type="NCBIfam" id="NF040570">
    <property type="entry name" value="guided_TnpB"/>
    <property type="match status" value="1"/>
</dbReference>
<evidence type="ECO:0000313" key="13">
    <source>
        <dbReference type="Proteomes" id="UP000579647"/>
    </source>
</evidence>
<dbReference type="GO" id="GO:0003677">
    <property type="term" value="F:DNA binding"/>
    <property type="evidence" value="ECO:0007669"/>
    <property type="project" value="UniProtKB-KW"/>
</dbReference>
<keyword evidence="3" id="KW-0815">Transposition</keyword>
<comment type="caution">
    <text evidence="12">The sequence shown here is derived from an EMBL/GenBank/DDBJ whole genome shotgun (WGS) entry which is preliminary data.</text>
</comment>
<organism evidence="12 13">
    <name type="scientific">Nocardiopsis metallicus</name>
    <dbReference type="NCBI Taxonomy" id="179819"/>
    <lineage>
        <taxon>Bacteria</taxon>
        <taxon>Bacillati</taxon>
        <taxon>Actinomycetota</taxon>
        <taxon>Actinomycetes</taxon>
        <taxon>Streptosporangiales</taxon>
        <taxon>Nocardiopsidaceae</taxon>
        <taxon>Nocardiopsis</taxon>
    </lineage>
</organism>
<dbReference type="GO" id="GO:0046872">
    <property type="term" value="F:metal ion binding"/>
    <property type="evidence" value="ECO:0007669"/>
    <property type="project" value="UniProtKB-KW"/>
</dbReference>
<evidence type="ECO:0000256" key="1">
    <source>
        <dbReference type="ARBA" id="ARBA00008761"/>
    </source>
</evidence>
<evidence type="ECO:0000259" key="11">
    <source>
        <dbReference type="Pfam" id="PF12323"/>
    </source>
</evidence>
<dbReference type="PANTHER" id="PTHR30405">
    <property type="entry name" value="TRANSPOSASE"/>
    <property type="match status" value="1"/>
</dbReference>
<dbReference type="GO" id="GO:0032196">
    <property type="term" value="P:transposition"/>
    <property type="evidence" value="ECO:0007669"/>
    <property type="project" value="UniProtKB-KW"/>
</dbReference>
<feature type="domain" description="Probable transposase IS891/IS1136/IS1341" evidence="9">
    <location>
        <begin position="187"/>
        <end position="301"/>
    </location>
</feature>